<evidence type="ECO:0000313" key="3">
    <source>
        <dbReference type="Proteomes" id="UP000770661"/>
    </source>
</evidence>
<feature type="region of interest" description="Disordered" evidence="1">
    <location>
        <begin position="436"/>
        <end position="457"/>
    </location>
</feature>
<feature type="compositionally biased region" description="Basic residues" evidence="1">
    <location>
        <begin position="286"/>
        <end position="299"/>
    </location>
</feature>
<evidence type="ECO:0000313" key="2">
    <source>
        <dbReference type="EMBL" id="KAG0730169.1"/>
    </source>
</evidence>
<organism evidence="2 3">
    <name type="scientific">Chionoecetes opilio</name>
    <name type="common">Atlantic snow crab</name>
    <name type="synonym">Cancer opilio</name>
    <dbReference type="NCBI Taxonomy" id="41210"/>
    <lineage>
        <taxon>Eukaryota</taxon>
        <taxon>Metazoa</taxon>
        <taxon>Ecdysozoa</taxon>
        <taxon>Arthropoda</taxon>
        <taxon>Crustacea</taxon>
        <taxon>Multicrustacea</taxon>
        <taxon>Malacostraca</taxon>
        <taxon>Eumalacostraca</taxon>
        <taxon>Eucarida</taxon>
        <taxon>Decapoda</taxon>
        <taxon>Pleocyemata</taxon>
        <taxon>Brachyura</taxon>
        <taxon>Eubrachyura</taxon>
        <taxon>Majoidea</taxon>
        <taxon>Majidae</taxon>
        <taxon>Chionoecetes</taxon>
    </lineage>
</organism>
<evidence type="ECO:0000256" key="1">
    <source>
        <dbReference type="SAM" id="MobiDB-lite"/>
    </source>
</evidence>
<feature type="region of interest" description="Disordered" evidence="1">
    <location>
        <begin position="214"/>
        <end position="318"/>
    </location>
</feature>
<comment type="caution">
    <text evidence="2">The sequence shown here is derived from an EMBL/GenBank/DDBJ whole genome shotgun (WGS) entry which is preliminary data.</text>
</comment>
<protein>
    <submittedName>
        <fullName evidence="2">Uncharacterized protein</fullName>
    </submittedName>
</protein>
<keyword evidence="3" id="KW-1185">Reference proteome</keyword>
<dbReference type="EMBL" id="JACEEZ010000431">
    <property type="protein sequence ID" value="KAG0730169.1"/>
    <property type="molecule type" value="Genomic_DNA"/>
</dbReference>
<dbReference type="AlphaFoldDB" id="A0A8J4YYF4"/>
<gene>
    <name evidence="2" type="ORF">GWK47_028828</name>
</gene>
<dbReference type="Proteomes" id="UP000770661">
    <property type="component" value="Unassembled WGS sequence"/>
</dbReference>
<sequence length="556" mass="59234">MCKNRTGANAQMEAGELSPGPIAHRLLVGGDLTPTPHPQSCRPTNRGSSPAVLLGEVPHIHLPTPGTPTCPGGGLDSPWCGVPLRSPVPIGPPHHPTAPPIPHALRREETSRGADWGKFQAPLTRGGSLRATRRPSPTGRALTELFRGQPRTPIPKCPGPRPPPRLVVLQRGRCVSRARRCLAGQGGNGWSGGPLFQPQHTPLAKLWRNVGDGFRCRPAPPAPTHTHTERGRGSSAFSPGGSSAQLPPRTRHLQQRSTTPPVEAVGRPGGTDVGGLPLHSPELSRRGKKGRDKKKKKKGMGGVPYPISSCRPCRGRRAPTSTVLAAGPLPPAWKGGDIHPIPKPREPTKLRPISLISSGLKRRENGLRDSVAVGPSPSRVWFTRGGGTATPPHPGLSQKLPHSHVFLDLEKGSSWPVLTHLPILARKGDPGKMLAWSRTTSTPPRAEEEGRPALPRLAPPCQLRRDLALVVTGGVKLCKRRGPSTHITAKLRGVGLKFGAKAPGPPLFKAPKPACRCAQASAWPGRTPTLPRVWLEGGCPFTAQLDYLKERPAGLN</sequence>
<feature type="compositionally biased region" description="Low complexity" evidence="1">
    <location>
        <begin position="233"/>
        <end position="244"/>
    </location>
</feature>
<reference evidence="2" key="1">
    <citation type="submission" date="2020-07" db="EMBL/GenBank/DDBJ databases">
        <title>The High-quality genome of the commercially important snow crab, Chionoecetes opilio.</title>
        <authorList>
            <person name="Jeong J.-H."/>
            <person name="Ryu S."/>
        </authorList>
    </citation>
    <scope>NUCLEOTIDE SEQUENCE</scope>
    <source>
        <strain evidence="2">MADBK_172401_WGS</strain>
        <tissue evidence="2">Digestive gland</tissue>
    </source>
</reference>
<name>A0A8J4YYF4_CHIOP</name>
<proteinExistence type="predicted"/>
<feature type="region of interest" description="Disordered" evidence="1">
    <location>
        <begin position="1"/>
        <end position="49"/>
    </location>
</feature>
<accession>A0A8J4YYF4</accession>